<sequence length="264" mass="28451">MSQSAAVLSRHQKAALMAPALQPLGWQLIELDNFDTDSLGSFAGERPRFMSPYECALRKAALAAELSGLDVGIGSEGSFAAGPYGLGTYNLELICCVHISQGWAVTGRFYGPAQAQQWQIQTLSQLDAALASVPAGQHLLLQQGGYLQKALSTEKCRTLASERLALGELQLSYDLRAHLSPERQQHIALAAQNLAERLQSRCPACATPGFWPDIAIAGLPCESCGAPTPLTAQKQACCARCQHQQYYPVPAQYAQSQYCPECNP</sequence>
<dbReference type="Proteomes" id="UP000004374">
    <property type="component" value="Unassembled WGS sequence"/>
</dbReference>
<dbReference type="OrthoDB" id="9793837at2"/>
<dbReference type="RefSeq" id="WP_008224387.1">
    <property type="nucleotide sequence ID" value="NZ_BAFK01000035.1"/>
</dbReference>
<dbReference type="AlphaFoldDB" id="I1E2W6"/>
<feature type="domain" description="DUF6671" evidence="1">
    <location>
        <begin position="171"/>
        <end position="264"/>
    </location>
</feature>
<accession>I1E2W6</accession>
<dbReference type="InterPro" id="IPR046612">
    <property type="entry name" value="DUF6671"/>
</dbReference>
<keyword evidence="3" id="KW-1185">Reference proteome</keyword>
<protein>
    <recommendedName>
        <fullName evidence="1">DUF6671 domain-containing protein</fullName>
    </recommendedName>
</protein>
<dbReference type="STRING" id="562729.RNAN_3670"/>
<evidence type="ECO:0000313" key="3">
    <source>
        <dbReference type="Proteomes" id="UP000004374"/>
    </source>
</evidence>
<dbReference type="EMBL" id="BAFK01000035">
    <property type="protein sequence ID" value="GAB60644.1"/>
    <property type="molecule type" value="Genomic_DNA"/>
</dbReference>
<evidence type="ECO:0000313" key="2">
    <source>
        <dbReference type="EMBL" id="GAB60644.1"/>
    </source>
</evidence>
<dbReference type="Pfam" id="PF20376">
    <property type="entry name" value="DUF6671"/>
    <property type="match status" value="1"/>
</dbReference>
<name>I1E2W6_9GAMM</name>
<gene>
    <name evidence="2" type="ORF">RNAN_3670</name>
</gene>
<proteinExistence type="predicted"/>
<organism evidence="2 3">
    <name type="scientific">Rheinheimera nanhaiensis E407-8</name>
    <dbReference type="NCBI Taxonomy" id="562729"/>
    <lineage>
        <taxon>Bacteria</taxon>
        <taxon>Pseudomonadati</taxon>
        <taxon>Pseudomonadota</taxon>
        <taxon>Gammaproteobacteria</taxon>
        <taxon>Chromatiales</taxon>
        <taxon>Chromatiaceae</taxon>
        <taxon>Rheinheimera</taxon>
    </lineage>
</organism>
<reference evidence="2 3" key="1">
    <citation type="journal article" date="2012" name="J. Bacteriol.">
        <title>Genome Sequence of the Protease-Producing Bacterium Rheinheimera nanhaiensis E407-8T, Isolated from Deep-Sea Sediment of the South China Sea.</title>
        <authorList>
            <person name="Zhang X.-Y."/>
            <person name="Zhang Y.-J."/>
            <person name="Qin Q.-L."/>
            <person name="Xie B.-B."/>
            <person name="Chen X.-L."/>
            <person name="Zhou B.-C."/>
            <person name="Zhang Y.-Z."/>
        </authorList>
    </citation>
    <scope>NUCLEOTIDE SEQUENCE [LARGE SCALE GENOMIC DNA]</scope>
    <source>
        <strain evidence="2 3">E407-8</strain>
    </source>
</reference>
<comment type="caution">
    <text evidence="2">The sequence shown here is derived from an EMBL/GenBank/DDBJ whole genome shotgun (WGS) entry which is preliminary data.</text>
</comment>
<evidence type="ECO:0000259" key="1">
    <source>
        <dbReference type="Pfam" id="PF20376"/>
    </source>
</evidence>